<protein>
    <recommendedName>
        <fullName evidence="3">Sel1 repeat family protein</fullName>
    </recommendedName>
</protein>
<dbReference type="RefSeq" id="WP_344979093.1">
    <property type="nucleotide sequence ID" value="NZ_BAAAVI010000060.1"/>
</dbReference>
<dbReference type="InterPro" id="IPR011990">
    <property type="entry name" value="TPR-like_helical_dom_sf"/>
</dbReference>
<evidence type="ECO:0008006" key="3">
    <source>
        <dbReference type="Google" id="ProtNLM"/>
    </source>
</evidence>
<sequence length="840" mass="91037">MSEPAAFADLVDPAELPGCVPRELFDGCSRTFSALTHLIDRPSGVRERGPRVAITGSPSLMCKLQVTDTGESLVVVPLGLIARVYTLALILETHRSGLQAFFVGDEPELARLLRPPARIAALFGRSDGSGAFWERLGEIQESFGARGEGPAEAARMTALLATGFFVCHEVGHWVRMHDSVGRLPRTGEEARATGLPLSELRRGIEISADVSGTVILTSLVTKFPDLVWRAPPPVRARWADLLYAVAVGFSLFEVHVQEGPEAGPGTYEDVVIRHQICIEASGLVAEAEGPEALEDWDTAEREAWLRYRERFSAFQAASAAGRYGPSGDEGIGAPHDLLSRSGSPELLSALVAARELHDRVVAAVQEIQRSAGPGESGTGFDEESLHRGVEMVPSCDVGTSLMRRWKAGEAGAHRVGAAIVSAVVDVRRIGYRGDLTPGDVGALCRHYLPDGTADVPQETYAAEMRWANERIGGVASCVLHVESRTFEAAPALIAAVRDGEPGRNVPKQVWQWLVEHTDDADQLFTVAAHAIWRRNLALAEQALDKIERGGEQPEIVAMWRGMIEDLRGNAGKEMAHYQHALRIGEAPHALFRLAELHLRTGGLDEAEALLRPLADEGHPAAMCDMGLIEERRGRMASAKRWWVRSSAAGDTRASNNLGKCALEEGDVEGAGRWFAIAAEVGDLLALYNQGVLADMRGDAGDAETWWRIAADSGSTDAMRELGRLLTAQGRDAEAAAWWRHAASVAGRQLVADPAFRDERLALGETLKQWDDRVSDAQEAGSVRNYGLLLAMSGDLAGAIVAMERARDGGDREAAEFLDRVAATPAPPERRRRRFLFGRRS</sequence>
<comment type="caution">
    <text evidence="1">The sequence shown here is derived from an EMBL/GenBank/DDBJ whole genome shotgun (WGS) entry which is preliminary data.</text>
</comment>
<dbReference type="SUPFAM" id="SSF81901">
    <property type="entry name" value="HCP-like"/>
    <property type="match status" value="1"/>
</dbReference>
<dbReference type="Proteomes" id="UP001500831">
    <property type="component" value="Unassembled WGS sequence"/>
</dbReference>
<evidence type="ECO:0000313" key="2">
    <source>
        <dbReference type="Proteomes" id="UP001500831"/>
    </source>
</evidence>
<dbReference type="Gene3D" id="1.25.40.10">
    <property type="entry name" value="Tetratricopeptide repeat domain"/>
    <property type="match status" value="2"/>
</dbReference>
<proteinExistence type="predicted"/>
<reference evidence="2" key="1">
    <citation type="journal article" date="2019" name="Int. J. Syst. Evol. Microbiol.">
        <title>The Global Catalogue of Microorganisms (GCM) 10K type strain sequencing project: providing services to taxonomists for standard genome sequencing and annotation.</title>
        <authorList>
            <consortium name="The Broad Institute Genomics Platform"/>
            <consortium name="The Broad Institute Genome Sequencing Center for Infectious Disease"/>
            <person name="Wu L."/>
            <person name="Ma J."/>
        </authorList>
    </citation>
    <scope>NUCLEOTIDE SEQUENCE [LARGE SCALE GENOMIC DNA]</scope>
    <source>
        <strain evidence="2">JCM 6242</strain>
    </source>
</reference>
<keyword evidence="2" id="KW-1185">Reference proteome</keyword>
<gene>
    <name evidence="1" type="ORF">GCM10010517_62720</name>
</gene>
<name>A0ABP6IPA2_9ACTN</name>
<organism evidence="1 2">
    <name type="scientific">Streptosporangium fragile</name>
    <dbReference type="NCBI Taxonomy" id="46186"/>
    <lineage>
        <taxon>Bacteria</taxon>
        <taxon>Bacillati</taxon>
        <taxon>Actinomycetota</taxon>
        <taxon>Actinomycetes</taxon>
        <taxon>Streptosporangiales</taxon>
        <taxon>Streptosporangiaceae</taxon>
        <taxon>Streptosporangium</taxon>
    </lineage>
</organism>
<accession>A0ABP6IPA2</accession>
<dbReference type="EMBL" id="BAAAVI010000060">
    <property type="protein sequence ID" value="GAA2897653.1"/>
    <property type="molecule type" value="Genomic_DNA"/>
</dbReference>
<evidence type="ECO:0000313" key="1">
    <source>
        <dbReference type="EMBL" id="GAA2897653.1"/>
    </source>
</evidence>